<feature type="chain" id="PRO_5040364449" evidence="1">
    <location>
        <begin position="42"/>
        <end position="495"/>
    </location>
</feature>
<dbReference type="EMBL" id="CAICTM010000615">
    <property type="protein sequence ID" value="CAB9513832.1"/>
    <property type="molecule type" value="Genomic_DNA"/>
</dbReference>
<gene>
    <name evidence="3" type="ORF">SEMRO_616_G175990.1</name>
</gene>
<dbReference type="AlphaFoldDB" id="A0A9N8E3B9"/>
<protein>
    <submittedName>
        <fullName evidence="3">Keto reductase family 1 member C1 homolog</fullName>
    </submittedName>
</protein>
<organism evidence="3 4">
    <name type="scientific">Seminavis robusta</name>
    <dbReference type="NCBI Taxonomy" id="568900"/>
    <lineage>
        <taxon>Eukaryota</taxon>
        <taxon>Sar</taxon>
        <taxon>Stramenopiles</taxon>
        <taxon>Ochrophyta</taxon>
        <taxon>Bacillariophyta</taxon>
        <taxon>Bacillariophyceae</taxon>
        <taxon>Bacillariophycidae</taxon>
        <taxon>Naviculales</taxon>
        <taxon>Naviculaceae</taxon>
        <taxon>Seminavis</taxon>
    </lineage>
</organism>
<evidence type="ECO:0000313" key="4">
    <source>
        <dbReference type="Proteomes" id="UP001153069"/>
    </source>
</evidence>
<reference evidence="3" key="1">
    <citation type="submission" date="2020-06" db="EMBL/GenBank/DDBJ databases">
        <authorList>
            <consortium name="Plant Systems Biology data submission"/>
        </authorList>
    </citation>
    <scope>NUCLEOTIDE SEQUENCE</scope>
    <source>
        <strain evidence="3">D6</strain>
    </source>
</reference>
<dbReference type="InterPro" id="IPR036812">
    <property type="entry name" value="NAD(P)_OxRdtase_dom_sf"/>
</dbReference>
<feature type="signal peptide" evidence="1">
    <location>
        <begin position="1"/>
        <end position="41"/>
    </location>
</feature>
<accession>A0A9N8E3B9</accession>
<dbReference type="Pfam" id="PF00248">
    <property type="entry name" value="Aldo_ket_red"/>
    <property type="match status" value="1"/>
</dbReference>
<dbReference type="PRINTS" id="PR00069">
    <property type="entry name" value="ALDKETRDTASE"/>
</dbReference>
<keyword evidence="4" id="KW-1185">Reference proteome</keyword>
<feature type="domain" description="NADP-dependent oxidoreductase" evidence="2">
    <location>
        <begin position="188"/>
        <end position="483"/>
    </location>
</feature>
<dbReference type="OrthoDB" id="416253at2759"/>
<dbReference type="PANTHER" id="PTHR43827">
    <property type="entry name" value="2,5-DIKETO-D-GLUCONIC ACID REDUCTASE"/>
    <property type="match status" value="1"/>
</dbReference>
<dbReference type="InterPro" id="IPR023210">
    <property type="entry name" value="NADP_OxRdtase_dom"/>
</dbReference>
<proteinExistence type="predicted"/>
<dbReference type="CDD" id="cd19071">
    <property type="entry name" value="AKR_AKR1-5-like"/>
    <property type="match status" value="1"/>
</dbReference>
<dbReference type="InterPro" id="IPR018170">
    <property type="entry name" value="Aldo/ket_reductase_CS"/>
</dbReference>
<dbReference type="GO" id="GO:0016491">
    <property type="term" value="F:oxidoreductase activity"/>
    <property type="evidence" value="ECO:0007669"/>
    <property type="project" value="InterPro"/>
</dbReference>
<name>A0A9N8E3B9_9STRA</name>
<dbReference type="Proteomes" id="UP001153069">
    <property type="component" value="Unassembled WGS sequence"/>
</dbReference>
<evidence type="ECO:0000259" key="2">
    <source>
        <dbReference type="Pfam" id="PF00248"/>
    </source>
</evidence>
<dbReference type="InterPro" id="IPR020471">
    <property type="entry name" value="AKR"/>
</dbReference>
<comment type="caution">
    <text evidence="3">The sequence shown here is derived from an EMBL/GenBank/DDBJ whole genome shotgun (WGS) entry which is preliminary data.</text>
</comment>
<dbReference type="PROSITE" id="PS00063">
    <property type="entry name" value="ALDOKETO_REDUCTASE_3"/>
    <property type="match status" value="1"/>
</dbReference>
<evidence type="ECO:0000313" key="3">
    <source>
        <dbReference type="EMBL" id="CAB9513832.1"/>
    </source>
</evidence>
<sequence length="495" mass="54770">MMTPLLVLIPTRPGNRRDFSSCYHGIILLLLLLQHCPVSDATIAISSEWNPLIAGVYVRGVLVDHEHAFAKAAGGPQEERMDLWLYSFDRGMHDGVRWFIGPDIHTDSALTYVDHWSTRNPCAGNTTTRPSAHWMVHRDGNWQPDLTLTITCHGLEPGGVDACHENSSVPCIDLAGTGNGPVPMPVVMLGTAYIGPSHGASNQVIEPAPAIEVALDQGYQGLDLGSQLHPAYANERQVGELLAARPGRRKSTFLTTKLSPNEHGYQSTIRAVQRSLQLLQTDTIDLYLIHHPSCLMATECEGDWVESWRAMERLLSLGAIRAIGVSNFDYALLHHLVGGDGNDHKGIARAPVSLVQNRADPLQLEDVSVLRLCREHAINYQAFSVLGRQWNVGPWTPYWNAPHPILTHPHVVAIADRLSHETTTKTSSRTRTAVSPAQVILRWAYQKGWTVVPKTAKPDRLESNRQIFHFQLTDLDMGILDALKAPPQPSKEDEL</sequence>
<keyword evidence="1" id="KW-0732">Signal</keyword>
<evidence type="ECO:0000256" key="1">
    <source>
        <dbReference type="SAM" id="SignalP"/>
    </source>
</evidence>
<dbReference type="PANTHER" id="PTHR43827:SF8">
    <property type="entry name" value="ALDO_KETO REDUCTASE FAMILY PROTEIN"/>
    <property type="match status" value="1"/>
</dbReference>
<dbReference type="PROSITE" id="PS00062">
    <property type="entry name" value="ALDOKETO_REDUCTASE_2"/>
    <property type="match status" value="1"/>
</dbReference>
<dbReference type="Gene3D" id="3.20.20.100">
    <property type="entry name" value="NADP-dependent oxidoreductase domain"/>
    <property type="match status" value="1"/>
</dbReference>
<dbReference type="SUPFAM" id="SSF51430">
    <property type="entry name" value="NAD(P)-linked oxidoreductase"/>
    <property type="match status" value="1"/>
</dbReference>